<comment type="similarity">
    <text evidence="7">Belongs to the binding-protein-dependent transport system permease family.</text>
</comment>
<dbReference type="Pfam" id="PF00528">
    <property type="entry name" value="BPD_transp_1"/>
    <property type="match status" value="1"/>
</dbReference>
<dbReference type="GO" id="GO:0055085">
    <property type="term" value="P:transmembrane transport"/>
    <property type="evidence" value="ECO:0007669"/>
    <property type="project" value="InterPro"/>
</dbReference>
<comment type="subcellular location">
    <subcellularLocation>
        <location evidence="1 7">Cell membrane</location>
        <topology evidence="1 7">Multi-pass membrane protein</topology>
    </subcellularLocation>
</comment>
<dbReference type="Proteomes" id="UP000034034">
    <property type="component" value="Chromosome"/>
</dbReference>
<feature type="domain" description="ABC transmembrane type-1" evidence="8">
    <location>
        <begin position="95"/>
        <end position="493"/>
    </location>
</feature>
<dbReference type="GO" id="GO:0005886">
    <property type="term" value="C:plasma membrane"/>
    <property type="evidence" value="ECO:0007669"/>
    <property type="project" value="UniProtKB-SubCell"/>
</dbReference>
<evidence type="ECO:0000256" key="7">
    <source>
        <dbReference type="RuleBase" id="RU363032"/>
    </source>
</evidence>
<feature type="transmembrane region" description="Helical" evidence="7">
    <location>
        <begin position="256"/>
        <end position="274"/>
    </location>
</feature>
<evidence type="ECO:0000256" key="3">
    <source>
        <dbReference type="ARBA" id="ARBA00022475"/>
    </source>
</evidence>
<protein>
    <submittedName>
        <fullName evidence="9">ABC-type dipeptide/oligopeptide/nickel transport systems permease components-like protein</fullName>
    </submittedName>
</protein>
<proteinExistence type="inferred from homology"/>
<feature type="transmembrane region" description="Helical" evidence="7">
    <location>
        <begin position="131"/>
        <end position="148"/>
    </location>
</feature>
<feature type="transmembrane region" description="Helical" evidence="7">
    <location>
        <begin position="280"/>
        <end position="301"/>
    </location>
</feature>
<evidence type="ECO:0000313" key="10">
    <source>
        <dbReference type="Proteomes" id="UP000034034"/>
    </source>
</evidence>
<evidence type="ECO:0000256" key="2">
    <source>
        <dbReference type="ARBA" id="ARBA00022448"/>
    </source>
</evidence>
<feature type="transmembrane region" description="Helical" evidence="7">
    <location>
        <begin position="97"/>
        <end position="119"/>
    </location>
</feature>
<feature type="transmembrane region" description="Helical" evidence="7">
    <location>
        <begin position="196"/>
        <end position="218"/>
    </location>
</feature>
<dbReference type="PANTHER" id="PTHR43163:SF6">
    <property type="entry name" value="DIPEPTIDE TRANSPORT SYSTEM PERMEASE PROTEIN DPPB-RELATED"/>
    <property type="match status" value="1"/>
</dbReference>
<dbReference type="InterPro" id="IPR035906">
    <property type="entry name" value="MetI-like_sf"/>
</dbReference>
<feature type="transmembrane region" description="Helical" evidence="7">
    <location>
        <begin position="9"/>
        <end position="27"/>
    </location>
</feature>
<dbReference type="CDD" id="cd06261">
    <property type="entry name" value="TM_PBP2"/>
    <property type="match status" value="1"/>
</dbReference>
<evidence type="ECO:0000313" key="9">
    <source>
        <dbReference type="EMBL" id="AKG44255.1"/>
    </source>
</evidence>
<sequence>MLVFIVRRLFVSIWVFLTATVVIFFLATKVKDPLADARQLPDNTRENAIAVIVERMHLDEPFIVRYFLWLGDAIRGDLGVNRQGLSVNSMLDAAVGATLQLVIGATVISIIVGITIGVISALRQYSALDQSVTFVAFVCFSLPSFWIATLLKEFMAIDFNDWLADPVISVPFIAGIALITALAAGGLVVGDRRTRLTVFGTTAAGMAVLLAVVSATGWFTDPGLGPVVVALTALGGAIGFTTLVSGLEWAPPMKAALASAVLGIIAYFALGPVLEDPNLLTMVLLALVTAGIGYGLGWFLGGDLYRRNAIPAAIFTGLFTGAVIFLDRMLQSFASYSDSVGGRPVSTIGANTPNYDGTFWQSGLDSFGHLALPSLALVLISLASYSRYTRASMLEVMNQDYVRTARAKGLSERAVVTRHVLRNGLIPITTLVSLDIGTVLGGAVITEKVFGWRAMGTMLLEGIQQGDPMPIMAFFLVSGGAIIVFNMIADITYAVLDPRIRLS</sequence>
<dbReference type="RefSeq" id="WP_030733055.1">
    <property type="nucleotide sequence ID" value="NZ_CP009922.3"/>
</dbReference>
<dbReference type="HOGENOM" id="CLU_036879_6_0_11"/>
<feature type="transmembrane region" description="Helical" evidence="7">
    <location>
        <begin position="308"/>
        <end position="326"/>
    </location>
</feature>
<dbReference type="STRING" id="408015.SXIM_28710"/>
<name>A0A0F7FV09_9ACTN</name>
<evidence type="ECO:0000259" key="8">
    <source>
        <dbReference type="PROSITE" id="PS50928"/>
    </source>
</evidence>
<feature type="transmembrane region" description="Helical" evidence="7">
    <location>
        <begin position="224"/>
        <end position="244"/>
    </location>
</feature>
<dbReference type="PANTHER" id="PTHR43163">
    <property type="entry name" value="DIPEPTIDE TRANSPORT SYSTEM PERMEASE PROTEIN DPPB-RELATED"/>
    <property type="match status" value="1"/>
</dbReference>
<dbReference type="Gene3D" id="1.10.3720.10">
    <property type="entry name" value="MetI-like"/>
    <property type="match status" value="1"/>
</dbReference>
<dbReference type="PATRIC" id="fig|408015.6.peg.2907"/>
<dbReference type="AlphaFoldDB" id="A0A0F7FV09"/>
<dbReference type="PROSITE" id="PS50928">
    <property type="entry name" value="ABC_TM1"/>
    <property type="match status" value="1"/>
</dbReference>
<dbReference type="InterPro" id="IPR000515">
    <property type="entry name" value="MetI-like"/>
</dbReference>
<dbReference type="SUPFAM" id="SSF161098">
    <property type="entry name" value="MetI-like"/>
    <property type="match status" value="1"/>
</dbReference>
<gene>
    <name evidence="9" type="ORF">SXIM_28710</name>
</gene>
<feature type="transmembrane region" description="Helical" evidence="7">
    <location>
        <begin position="471"/>
        <end position="496"/>
    </location>
</feature>
<feature type="transmembrane region" description="Helical" evidence="7">
    <location>
        <begin position="428"/>
        <end position="451"/>
    </location>
</feature>
<evidence type="ECO:0000256" key="1">
    <source>
        <dbReference type="ARBA" id="ARBA00004651"/>
    </source>
</evidence>
<keyword evidence="2 7" id="KW-0813">Transport</keyword>
<organism evidence="9 10">
    <name type="scientific">Streptomyces xiamenensis</name>
    <dbReference type="NCBI Taxonomy" id="408015"/>
    <lineage>
        <taxon>Bacteria</taxon>
        <taxon>Bacillati</taxon>
        <taxon>Actinomycetota</taxon>
        <taxon>Actinomycetes</taxon>
        <taxon>Kitasatosporales</taxon>
        <taxon>Streptomycetaceae</taxon>
        <taxon>Streptomyces</taxon>
    </lineage>
</organism>
<evidence type="ECO:0000256" key="4">
    <source>
        <dbReference type="ARBA" id="ARBA00022692"/>
    </source>
</evidence>
<feature type="transmembrane region" description="Helical" evidence="7">
    <location>
        <begin position="168"/>
        <end position="189"/>
    </location>
</feature>
<dbReference type="KEGG" id="sxi:SXIM_28710"/>
<evidence type="ECO:0000256" key="6">
    <source>
        <dbReference type="ARBA" id="ARBA00023136"/>
    </source>
</evidence>
<keyword evidence="3" id="KW-1003">Cell membrane</keyword>
<evidence type="ECO:0000256" key="5">
    <source>
        <dbReference type="ARBA" id="ARBA00022989"/>
    </source>
</evidence>
<keyword evidence="6 7" id="KW-0472">Membrane</keyword>
<keyword evidence="5 7" id="KW-1133">Transmembrane helix</keyword>
<accession>A0A0F7FV09</accession>
<keyword evidence="4 7" id="KW-0812">Transmembrane</keyword>
<keyword evidence="10" id="KW-1185">Reference proteome</keyword>
<reference evidence="9" key="1">
    <citation type="submission" date="2019-08" db="EMBL/GenBank/DDBJ databases">
        <title>Complete genome sequence of a mangrove-derived Streptomyces xiamenensis.</title>
        <authorList>
            <person name="Xu J."/>
        </authorList>
    </citation>
    <scope>NUCLEOTIDE SEQUENCE</scope>
    <source>
        <strain evidence="9">318</strain>
    </source>
</reference>
<dbReference type="EMBL" id="CP009922">
    <property type="protein sequence ID" value="AKG44255.1"/>
    <property type="molecule type" value="Genomic_DNA"/>
</dbReference>
<feature type="transmembrane region" description="Helical" evidence="7">
    <location>
        <begin position="367"/>
        <end position="385"/>
    </location>
</feature>